<protein>
    <recommendedName>
        <fullName evidence="6">Far11/STRP C-terminal domain-containing protein</fullName>
    </recommendedName>
</protein>
<dbReference type="EMBL" id="MCGE01000009">
    <property type="protein sequence ID" value="ORZ17847.1"/>
    <property type="molecule type" value="Genomic_DNA"/>
</dbReference>
<evidence type="ECO:0000313" key="4">
    <source>
        <dbReference type="EMBL" id="ORZ17847.1"/>
    </source>
</evidence>
<dbReference type="GO" id="GO:0005829">
    <property type="term" value="C:cytosol"/>
    <property type="evidence" value="ECO:0007669"/>
    <property type="project" value="TreeGrafter"/>
</dbReference>
<feature type="compositionally biased region" description="Acidic residues" evidence="1">
    <location>
        <begin position="795"/>
        <end position="823"/>
    </location>
</feature>
<dbReference type="SMART" id="SM01292">
    <property type="entry name" value="N1221"/>
    <property type="match status" value="1"/>
</dbReference>
<dbReference type="InterPro" id="IPR021819">
    <property type="entry name" value="Far11/STRP_C"/>
</dbReference>
<evidence type="ECO:0000313" key="5">
    <source>
        <dbReference type="Proteomes" id="UP000193560"/>
    </source>
</evidence>
<evidence type="ECO:0000259" key="2">
    <source>
        <dbReference type="SMART" id="SM01292"/>
    </source>
</evidence>
<dbReference type="AlphaFoldDB" id="A0A1X2IK03"/>
<feature type="region of interest" description="Disordered" evidence="1">
    <location>
        <begin position="403"/>
        <end position="438"/>
    </location>
</feature>
<dbReference type="SMART" id="SM01293">
    <property type="entry name" value="DUF3402"/>
    <property type="match status" value="1"/>
</dbReference>
<dbReference type="Pfam" id="PF11882">
    <property type="entry name" value="DUF3402"/>
    <property type="match status" value="3"/>
</dbReference>
<feature type="region of interest" description="Disordered" evidence="1">
    <location>
        <begin position="336"/>
        <end position="364"/>
    </location>
</feature>
<keyword evidence="5" id="KW-1185">Reference proteome</keyword>
<dbReference type="GO" id="GO:0007010">
    <property type="term" value="P:cytoskeleton organization"/>
    <property type="evidence" value="ECO:0007669"/>
    <property type="project" value="TreeGrafter"/>
</dbReference>
<reference evidence="4 5" key="1">
    <citation type="submission" date="2016-07" db="EMBL/GenBank/DDBJ databases">
        <title>Pervasive Adenine N6-methylation of Active Genes in Fungi.</title>
        <authorList>
            <consortium name="DOE Joint Genome Institute"/>
            <person name="Mondo S.J."/>
            <person name="Dannebaum R.O."/>
            <person name="Kuo R.C."/>
            <person name="Labutti K."/>
            <person name="Haridas S."/>
            <person name="Kuo A."/>
            <person name="Salamov A."/>
            <person name="Ahrendt S.R."/>
            <person name="Lipzen A."/>
            <person name="Sullivan W."/>
            <person name="Andreopoulos W.B."/>
            <person name="Clum A."/>
            <person name="Lindquist E."/>
            <person name="Daum C."/>
            <person name="Ramamoorthy G.K."/>
            <person name="Gryganskyi A."/>
            <person name="Culley D."/>
            <person name="Magnuson J.K."/>
            <person name="James T.Y."/>
            <person name="O'Malley M.A."/>
            <person name="Stajich J.E."/>
            <person name="Spatafora J.W."/>
            <person name="Visel A."/>
            <person name="Grigoriev I.V."/>
        </authorList>
    </citation>
    <scope>NUCLEOTIDE SEQUENCE [LARGE SCALE GENOMIC DNA]</scope>
    <source>
        <strain evidence="4 5">NRRL 1336</strain>
    </source>
</reference>
<dbReference type="Pfam" id="PF07923">
    <property type="entry name" value="N1221"/>
    <property type="match status" value="1"/>
</dbReference>
<feature type="domain" description="Far11/STRP N-terminal" evidence="2">
    <location>
        <begin position="31"/>
        <end position="311"/>
    </location>
</feature>
<comment type="caution">
    <text evidence="4">The sequence shown here is derived from an EMBL/GenBank/DDBJ whole genome shotgun (WGS) entry which is preliminary data.</text>
</comment>
<accession>A0A1X2IK03</accession>
<gene>
    <name evidence="4" type="ORF">BCR42DRAFT_412616</name>
</gene>
<feature type="domain" description="Far11/STRP C-terminal" evidence="3">
    <location>
        <begin position="375"/>
        <end position="727"/>
    </location>
</feature>
<feature type="region of interest" description="Disordered" evidence="1">
    <location>
        <begin position="795"/>
        <end position="835"/>
    </location>
</feature>
<organism evidence="4 5">
    <name type="scientific">Absidia repens</name>
    <dbReference type="NCBI Taxonomy" id="90262"/>
    <lineage>
        <taxon>Eukaryota</taxon>
        <taxon>Fungi</taxon>
        <taxon>Fungi incertae sedis</taxon>
        <taxon>Mucoromycota</taxon>
        <taxon>Mucoromycotina</taxon>
        <taxon>Mucoromycetes</taxon>
        <taxon>Mucorales</taxon>
        <taxon>Cunninghamellaceae</taxon>
        <taxon>Absidia</taxon>
    </lineage>
</organism>
<name>A0A1X2IK03_9FUNG</name>
<dbReference type="InterPro" id="IPR040185">
    <property type="entry name" value="Far11/STRP"/>
</dbReference>
<dbReference type="PANTHER" id="PTHR13239">
    <property type="entry name" value="PROTEIN REQUIRED FOR HYPHAL ANASTOMOSIS HAM-2"/>
    <property type="match status" value="1"/>
</dbReference>
<feature type="region of interest" description="Disordered" evidence="1">
    <location>
        <begin position="847"/>
        <end position="871"/>
    </location>
</feature>
<dbReference type="Proteomes" id="UP000193560">
    <property type="component" value="Unassembled WGS sequence"/>
</dbReference>
<evidence type="ECO:0008006" key="6">
    <source>
        <dbReference type="Google" id="ProtNLM"/>
    </source>
</evidence>
<evidence type="ECO:0000256" key="1">
    <source>
        <dbReference type="SAM" id="MobiDB-lite"/>
    </source>
</evidence>
<dbReference type="PANTHER" id="PTHR13239:SF4">
    <property type="entry name" value="AT25231P"/>
    <property type="match status" value="1"/>
</dbReference>
<proteinExistence type="predicted"/>
<dbReference type="InterPro" id="IPR012486">
    <property type="entry name" value="Far11/STRP_N"/>
</dbReference>
<dbReference type="OrthoDB" id="18234at2759"/>
<feature type="compositionally biased region" description="Low complexity" evidence="1">
    <location>
        <begin position="408"/>
        <end position="438"/>
    </location>
</feature>
<sequence length="907" mass="103943">MSTTQDQDHHILLDPAHMKEMVNALPKNQKHHHEQYQYADTEDLKTELNEFFSYNETKLLLTEHEESIKGWRSMKPKEQRQHIRRLLTTLKKKKKTEGKKSLLHQEQSNAAKQLICVILSEPDVQPPTPYDDDDRELYHLSQTIECIIQYGGLALVCRRLKRMMNKISASNNVTKEMGLEIDLYITLTYLIIETRRQLKYDHLSSSSADHPLEPSFIECLFCFIGQIQDYHVEHLPVRKMMLLLWKSMLATFGDRLEHIQSIQKDNLTTSTGNKSTLQDYYKFVEETTERFPGYEPPTSMLPSSLAVKPSNSTLSAMSLVSDSHKVDLPYQVFCSSSNNSSKSNSKKKSKSSSSSGRQADFPVALPLNQTGPSVPFSVVEAGQIYLSHLHNSKASQQLIQQREYVMHSSSPSSSASSSTSSSLPSLSSSSSTTSYSPSSDNMSIFDQFEHFYKSIVPELQNVVVFFLKQLLSTIAPTSPSLDDTPEHVDSLRNSQVLCKSISAILLLLLKWTKLSHVLKFEYISELLVDSGCILLILKIIGLQDVVSLVGNETDMDQFSLFKKPADMTAPPSEYTNNRNMFWMINLLRVLQKLTKNKPNRVMVMVQYKSSTVFKKLLKISHPMMELYTLKILKSQVPFQTRKWRANNMKIISAIYMKCTTSLYDDWMSKSETDEDLLDGKAEEINIRLLTRIYHDERYHIPRAEDEDEEDVIDADALELDPSFVASYEIWLDDEVYQEDDHQQKQECLTIELDDENHDTIELDDNHNAIELDDDHQDTIELDLHGMQDDFLSIDLEENDDDDDDDDDLLDDDDDDDDESDEMTLDTPVTSSMPHIPDYFYTHKQVASDDADDDNSGYYDQENTMDKNELHDPTTAQMDCSLMTNLHLHQQQAWTPLPLASSNHRSTC</sequence>
<evidence type="ECO:0000259" key="3">
    <source>
        <dbReference type="SMART" id="SM01293"/>
    </source>
</evidence>
<dbReference type="STRING" id="90262.A0A1X2IK03"/>